<comment type="caution">
    <text evidence="2">The sequence shown here is derived from an EMBL/GenBank/DDBJ whole genome shotgun (WGS) entry which is preliminary data.</text>
</comment>
<keyword evidence="1" id="KW-1133">Transmembrane helix</keyword>
<evidence type="ECO:0000313" key="3">
    <source>
        <dbReference type="Proteomes" id="UP000019402"/>
    </source>
</evidence>
<keyword evidence="1" id="KW-0812">Transmembrane</keyword>
<organism evidence="2 3">
    <name type="scientific">Saccharicrinis fermentans DSM 9555 = JCM 21142</name>
    <dbReference type="NCBI Taxonomy" id="869213"/>
    <lineage>
        <taxon>Bacteria</taxon>
        <taxon>Pseudomonadati</taxon>
        <taxon>Bacteroidota</taxon>
        <taxon>Bacteroidia</taxon>
        <taxon>Marinilabiliales</taxon>
        <taxon>Marinilabiliaceae</taxon>
        <taxon>Saccharicrinis</taxon>
    </lineage>
</organism>
<dbReference type="OrthoDB" id="1100394at2"/>
<dbReference type="RefSeq" id="WP_044213966.1">
    <property type="nucleotide sequence ID" value="NZ_BAMD01000058.1"/>
</dbReference>
<feature type="transmembrane region" description="Helical" evidence="1">
    <location>
        <begin position="50"/>
        <end position="73"/>
    </location>
</feature>
<protein>
    <recommendedName>
        <fullName evidence="4">Immunity protein 17</fullName>
    </recommendedName>
</protein>
<evidence type="ECO:0008006" key="4">
    <source>
        <dbReference type="Google" id="ProtNLM"/>
    </source>
</evidence>
<name>W7YB17_9BACT</name>
<evidence type="ECO:0000313" key="2">
    <source>
        <dbReference type="EMBL" id="GAF04848.1"/>
    </source>
</evidence>
<feature type="transmembrane region" description="Helical" evidence="1">
    <location>
        <begin position="6"/>
        <end position="29"/>
    </location>
</feature>
<keyword evidence="1" id="KW-0472">Membrane</keyword>
<dbReference type="STRING" id="869213.GCA_000517085_02183"/>
<dbReference type="Pfam" id="PF15562">
    <property type="entry name" value="Imm17"/>
    <property type="match status" value="1"/>
</dbReference>
<dbReference type="EMBL" id="BAMD01000058">
    <property type="protein sequence ID" value="GAF04848.1"/>
    <property type="molecule type" value="Genomic_DNA"/>
</dbReference>
<evidence type="ECO:0000256" key="1">
    <source>
        <dbReference type="SAM" id="Phobius"/>
    </source>
</evidence>
<keyword evidence="3" id="KW-1185">Reference proteome</keyword>
<sequence length="75" mass="8465">MREGSTLINVLFLVFGMVLFTAALFNWEYFFSLRKAKMLSKAIGLNGARVVYALLGLFFSLLGADMLMAWGLFNF</sequence>
<proteinExistence type="predicted"/>
<accession>W7YB17</accession>
<dbReference type="InterPro" id="IPR029087">
    <property type="entry name" value="Imm17"/>
</dbReference>
<gene>
    <name evidence="2" type="ORF">JCM21142_93568</name>
</gene>
<reference evidence="2 3" key="1">
    <citation type="journal article" date="2014" name="Genome Announc.">
        <title>Draft Genome Sequence of Cytophaga fermentans JCM 21142T, a Facultative Anaerobe Isolated from Marine Mud.</title>
        <authorList>
            <person name="Starns D."/>
            <person name="Oshima K."/>
            <person name="Suda W."/>
            <person name="Iino T."/>
            <person name="Yuki M."/>
            <person name="Inoue J."/>
            <person name="Kitamura K."/>
            <person name="Iida T."/>
            <person name="Darby A."/>
            <person name="Hattori M."/>
            <person name="Ohkuma M."/>
        </authorList>
    </citation>
    <scope>NUCLEOTIDE SEQUENCE [LARGE SCALE GENOMIC DNA]</scope>
    <source>
        <strain evidence="2 3">JCM 21142</strain>
    </source>
</reference>
<dbReference type="Proteomes" id="UP000019402">
    <property type="component" value="Unassembled WGS sequence"/>
</dbReference>
<dbReference type="AlphaFoldDB" id="W7YB17"/>